<evidence type="ECO:0000259" key="6">
    <source>
        <dbReference type="Pfam" id="PF17801"/>
    </source>
</evidence>
<dbReference type="PROSITE" id="PS00512">
    <property type="entry name" value="ALPHA_GALACTOSIDASE"/>
    <property type="match status" value="1"/>
</dbReference>
<reference evidence="7" key="1">
    <citation type="submission" date="2021-10" db="EMBL/GenBank/DDBJ databases">
        <title>Anaerobic single-cell dispensing facilitates the cultivation of human gut bacteria.</title>
        <authorList>
            <person name="Afrizal A."/>
        </authorList>
    </citation>
    <scope>NUCLEOTIDE SEQUENCE</scope>
    <source>
        <strain evidence="7">CLA-AA-H250</strain>
    </source>
</reference>
<dbReference type="PANTHER" id="PTHR11452:SF75">
    <property type="entry name" value="ALPHA-GALACTOSIDASE MEL1"/>
    <property type="match status" value="1"/>
</dbReference>
<evidence type="ECO:0000256" key="3">
    <source>
        <dbReference type="ARBA" id="ARBA00022801"/>
    </source>
</evidence>
<dbReference type="CDD" id="cd14792">
    <property type="entry name" value="GH27"/>
    <property type="match status" value="1"/>
</dbReference>
<dbReference type="RefSeq" id="WP_176821126.1">
    <property type="nucleotide sequence ID" value="NZ_JAJEQC010000014.1"/>
</dbReference>
<dbReference type="AlphaFoldDB" id="A0AAE3DJC0"/>
<dbReference type="EMBL" id="JAJEQC010000014">
    <property type="protein sequence ID" value="MCC2137734.1"/>
    <property type="molecule type" value="Genomic_DNA"/>
</dbReference>
<dbReference type="InterPro" id="IPR041233">
    <property type="entry name" value="Melibiase_C"/>
</dbReference>
<keyword evidence="4 5" id="KW-0326">Glycosidase</keyword>
<dbReference type="GO" id="GO:0005975">
    <property type="term" value="P:carbohydrate metabolic process"/>
    <property type="evidence" value="ECO:0007669"/>
    <property type="project" value="InterPro"/>
</dbReference>
<comment type="caution">
    <text evidence="7">The sequence shown here is derived from an EMBL/GenBank/DDBJ whole genome shotgun (WGS) entry which is preliminary data.</text>
</comment>
<dbReference type="InterPro" id="IPR002241">
    <property type="entry name" value="Glyco_hydro_27"/>
</dbReference>
<gene>
    <name evidence="7" type="ORF">LKD31_12030</name>
</gene>
<sequence length="385" mass="43553">MQNKYLAMTPPMGWNSWNTFTWNINEDLVCGAADALCASGLKDKGYEYVVIDDCWSLKQRDENGRLVPDPEKFPHGMKAVADYVHSKGLKFGMYSCCGTHTCAGYPGSFEHEFVDAETFASWGVDYLKYDNCYKPKHMDGEVLYKRMSLALRNCGRDIVLSACNWGNEDVHSWIRSSGAQLFRSTGDIQDNWESVKNLFLSQLDKTAFSGPYCHNDIDMLIVGMHGSSNNEFIGNIGSCSDLEYRSHFALWAVMGSPLMIGCDVRNMTDVTLETLGNEDLIRINQDIECRAPYCIRQWNNPENVMALVKPLSDGSLAICFVNFGDKKSEMSLQFWDMGISYAENIGLSFYNCYTKQDEGKFAERYVAQVEPHDTMVFIAKPVKLK</sequence>
<dbReference type="Gene3D" id="3.20.20.70">
    <property type="entry name" value="Aldolase class I"/>
    <property type="match status" value="1"/>
</dbReference>
<evidence type="ECO:0000256" key="1">
    <source>
        <dbReference type="ARBA" id="ARBA00009743"/>
    </source>
</evidence>
<dbReference type="SUPFAM" id="SSF51011">
    <property type="entry name" value="Glycosyl hydrolase domain"/>
    <property type="match status" value="1"/>
</dbReference>
<evidence type="ECO:0000256" key="4">
    <source>
        <dbReference type="ARBA" id="ARBA00023295"/>
    </source>
</evidence>
<comment type="similarity">
    <text evidence="1 5">Belongs to the glycosyl hydrolase 27 family.</text>
</comment>
<dbReference type="Pfam" id="PF17801">
    <property type="entry name" value="Melibiase_C"/>
    <property type="match status" value="1"/>
</dbReference>
<dbReference type="EC" id="3.2.1.22" evidence="5"/>
<accession>A0AAE3DJC0</accession>
<dbReference type="InterPro" id="IPR017853">
    <property type="entry name" value="GH"/>
</dbReference>
<dbReference type="InterPro" id="IPR000111">
    <property type="entry name" value="Glyco_hydro_27/36_CS"/>
</dbReference>
<dbReference type="InterPro" id="IPR013785">
    <property type="entry name" value="Aldolase_TIM"/>
</dbReference>
<evidence type="ECO:0000313" key="7">
    <source>
        <dbReference type="EMBL" id="MCC2137734.1"/>
    </source>
</evidence>
<proteinExistence type="inferred from homology"/>
<evidence type="ECO:0000313" key="8">
    <source>
        <dbReference type="Proteomes" id="UP001199424"/>
    </source>
</evidence>
<dbReference type="PANTHER" id="PTHR11452">
    <property type="entry name" value="ALPHA-GALACTOSIDASE/ALPHA-N-ACETYLGALACTOSAMINIDASE"/>
    <property type="match status" value="1"/>
</dbReference>
<keyword evidence="8" id="KW-1185">Reference proteome</keyword>
<comment type="catalytic activity">
    <reaction evidence="5">
        <text>Hydrolysis of terminal, non-reducing alpha-D-galactose residues in alpha-D-galactosides, including galactose oligosaccharides, galactomannans and galactolipids.</text>
        <dbReference type="EC" id="3.2.1.22"/>
    </reaction>
</comment>
<evidence type="ECO:0000256" key="2">
    <source>
        <dbReference type="ARBA" id="ARBA00022729"/>
    </source>
</evidence>
<feature type="domain" description="Alpha galactosidase C-terminal" evidence="6">
    <location>
        <begin position="307"/>
        <end position="377"/>
    </location>
</feature>
<dbReference type="Pfam" id="PF16499">
    <property type="entry name" value="Melibiase_2"/>
    <property type="match status" value="1"/>
</dbReference>
<dbReference type="Gene3D" id="2.60.40.1180">
    <property type="entry name" value="Golgi alpha-mannosidase II"/>
    <property type="match status" value="1"/>
</dbReference>
<evidence type="ECO:0000256" key="5">
    <source>
        <dbReference type="RuleBase" id="RU361168"/>
    </source>
</evidence>
<dbReference type="InterPro" id="IPR013780">
    <property type="entry name" value="Glyco_hydro_b"/>
</dbReference>
<organism evidence="7 8">
    <name type="scientific">Hominenteromicrobium mulieris</name>
    <dbReference type="NCBI Taxonomy" id="2885357"/>
    <lineage>
        <taxon>Bacteria</taxon>
        <taxon>Bacillati</taxon>
        <taxon>Bacillota</taxon>
        <taxon>Clostridia</taxon>
        <taxon>Eubacteriales</taxon>
        <taxon>Oscillospiraceae</taxon>
        <taxon>Hominenteromicrobium</taxon>
    </lineage>
</organism>
<keyword evidence="2" id="KW-0732">Signal</keyword>
<protein>
    <recommendedName>
        <fullName evidence="5">Alpha-galactosidase</fullName>
        <ecNumber evidence="5">3.2.1.22</ecNumber>
    </recommendedName>
    <alternativeName>
        <fullName evidence="5">Melibiase</fullName>
    </alternativeName>
</protein>
<dbReference type="GO" id="GO:0004557">
    <property type="term" value="F:alpha-galactosidase activity"/>
    <property type="evidence" value="ECO:0007669"/>
    <property type="project" value="UniProtKB-EC"/>
</dbReference>
<dbReference type="SUPFAM" id="SSF51445">
    <property type="entry name" value="(Trans)glycosidases"/>
    <property type="match status" value="1"/>
</dbReference>
<keyword evidence="3 5" id="KW-0378">Hydrolase</keyword>
<keyword evidence="5" id="KW-1015">Disulfide bond</keyword>
<dbReference type="Proteomes" id="UP001199424">
    <property type="component" value="Unassembled WGS sequence"/>
</dbReference>
<dbReference type="PRINTS" id="PR00740">
    <property type="entry name" value="GLHYDRLASE27"/>
</dbReference>
<name>A0AAE3DJC0_9FIRM</name>
<dbReference type="FunFam" id="3.20.20.70:FF:000197">
    <property type="entry name" value="Alpha-galactosidase"/>
    <property type="match status" value="1"/>
</dbReference>